<feature type="domain" description="Release factor glutamine methyltransferase N-terminal" evidence="7">
    <location>
        <begin position="11"/>
        <end position="80"/>
    </location>
</feature>
<dbReference type="EMBL" id="FOAP01000035">
    <property type="protein sequence ID" value="SEN24244.1"/>
    <property type="molecule type" value="Genomic_DNA"/>
</dbReference>
<evidence type="ECO:0000256" key="1">
    <source>
        <dbReference type="ARBA" id="ARBA00022603"/>
    </source>
</evidence>
<dbReference type="EC" id="2.1.1.297" evidence="5"/>
<dbReference type="GO" id="GO:0102559">
    <property type="term" value="F:peptide chain release factor N(5)-glutamine methyltransferase activity"/>
    <property type="evidence" value="ECO:0007669"/>
    <property type="project" value="UniProtKB-EC"/>
</dbReference>
<dbReference type="InterPro" id="IPR004556">
    <property type="entry name" value="HemK-like"/>
</dbReference>
<dbReference type="OrthoDB" id="9800643at2"/>
<dbReference type="InterPro" id="IPR007848">
    <property type="entry name" value="Small_mtfrase_dom"/>
</dbReference>
<reference evidence="9" key="1">
    <citation type="submission" date="2016-10" db="EMBL/GenBank/DDBJ databases">
        <authorList>
            <person name="Varghese N."/>
            <person name="Submissions S."/>
        </authorList>
    </citation>
    <scope>NUCLEOTIDE SEQUENCE [LARGE SCALE GENOMIC DNA]</scope>
    <source>
        <strain evidence="9">DSM 17044</strain>
    </source>
</reference>
<dbReference type="AlphaFoldDB" id="A0A1H8EYK7"/>
<dbReference type="CDD" id="cd02440">
    <property type="entry name" value="AdoMet_MTases"/>
    <property type="match status" value="1"/>
</dbReference>
<dbReference type="InterPro" id="IPR040758">
    <property type="entry name" value="PrmC_N"/>
</dbReference>
<dbReference type="GO" id="GO:0003676">
    <property type="term" value="F:nucleic acid binding"/>
    <property type="evidence" value="ECO:0007669"/>
    <property type="project" value="InterPro"/>
</dbReference>
<evidence type="ECO:0000256" key="2">
    <source>
        <dbReference type="ARBA" id="ARBA00022679"/>
    </source>
</evidence>
<comment type="caution">
    <text evidence="5">Lacks conserved residue(s) required for the propagation of feature annotation.</text>
</comment>
<dbReference type="Pfam" id="PF05175">
    <property type="entry name" value="MTS"/>
    <property type="match status" value="1"/>
</dbReference>
<proteinExistence type="inferred from homology"/>
<keyword evidence="1 5" id="KW-0489">Methyltransferase</keyword>
<keyword evidence="3 5" id="KW-0949">S-adenosyl-L-methionine</keyword>
<dbReference type="RefSeq" id="WP_075011247.1">
    <property type="nucleotide sequence ID" value="NZ_FOAP01000035.1"/>
</dbReference>
<dbReference type="PANTHER" id="PTHR18895:SF74">
    <property type="entry name" value="MTRF1L RELEASE FACTOR GLUTAMINE METHYLTRANSFERASE"/>
    <property type="match status" value="1"/>
</dbReference>
<feature type="binding site" evidence="5">
    <location>
        <begin position="193"/>
        <end position="196"/>
    </location>
    <ligand>
        <name>substrate</name>
    </ligand>
</feature>
<evidence type="ECO:0000313" key="8">
    <source>
        <dbReference type="EMBL" id="SEN24244.1"/>
    </source>
</evidence>
<accession>A0A1H8EYK7</accession>
<evidence type="ECO:0000259" key="6">
    <source>
        <dbReference type="Pfam" id="PF05175"/>
    </source>
</evidence>
<organism evidence="8 9">
    <name type="scientific">Stigmatella aurantiaca</name>
    <dbReference type="NCBI Taxonomy" id="41"/>
    <lineage>
        <taxon>Bacteria</taxon>
        <taxon>Pseudomonadati</taxon>
        <taxon>Myxococcota</taxon>
        <taxon>Myxococcia</taxon>
        <taxon>Myxococcales</taxon>
        <taxon>Cystobacterineae</taxon>
        <taxon>Archangiaceae</taxon>
        <taxon>Stigmatella</taxon>
    </lineage>
</organism>
<dbReference type="InterPro" id="IPR019874">
    <property type="entry name" value="RF_methyltr_PrmC"/>
</dbReference>
<dbReference type="Proteomes" id="UP000182719">
    <property type="component" value="Unassembled WGS sequence"/>
</dbReference>
<dbReference type="InterPro" id="IPR002052">
    <property type="entry name" value="DNA_methylase_N6_adenine_CS"/>
</dbReference>
<evidence type="ECO:0000259" key="7">
    <source>
        <dbReference type="Pfam" id="PF17827"/>
    </source>
</evidence>
<feature type="domain" description="Methyltransferase small" evidence="6">
    <location>
        <begin position="110"/>
        <end position="199"/>
    </location>
</feature>
<dbReference type="FunFam" id="3.40.50.150:FF:000053">
    <property type="entry name" value="Release factor glutamine methyltransferase"/>
    <property type="match status" value="1"/>
</dbReference>
<comment type="catalytic activity">
    <reaction evidence="4 5">
        <text>L-glutaminyl-[peptide chain release factor] + S-adenosyl-L-methionine = N(5)-methyl-L-glutaminyl-[peptide chain release factor] + S-adenosyl-L-homocysteine + H(+)</text>
        <dbReference type="Rhea" id="RHEA:42896"/>
        <dbReference type="Rhea" id="RHEA-COMP:10271"/>
        <dbReference type="Rhea" id="RHEA-COMP:10272"/>
        <dbReference type="ChEBI" id="CHEBI:15378"/>
        <dbReference type="ChEBI" id="CHEBI:30011"/>
        <dbReference type="ChEBI" id="CHEBI:57856"/>
        <dbReference type="ChEBI" id="CHEBI:59789"/>
        <dbReference type="ChEBI" id="CHEBI:61891"/>
        <dbReference type="EC" id="2.1.1.297"/>
    </reaction>
</comment>
<dbReference type="NCBIfam" id="TIGR03534">
    <property type="entry name" value="RF_mod_PrmC"/>
    <property type="match status" value="1"/>
</dbReference>
<comment type="similarity">
    <text evidence="5">Belongs to the protein N5-glutamine methyltransferase family. PrmC subfamily.</text>
</comment>
<dbReference type="GO" id="GO:0032259">
    <property type="term" value="P:methylation"/>
    <property type="evidence" value="ECO:0007669"/>
    <property type="project" value="UniProtKB-KW"/>
</dbReference>
<evidence type="ECO:0000256" key="3">
    <source>
        <dbReference type="ARBA" id="ARBA00022691"/>
    </source>
</evidence>
<dbReference type="PANTHER" id="PTHR18895">
    <property type="entry name" value="HEMK METHYLTRANSFERASE"/>
    <property type="match status" value="1"/>
</dbReference>
<feature type="binding site" evidence="5">
    <location>
        <position position="148"/>
    </location>
    <ligand>
        <name>S-adenosyl-L-methionine</name>
        <dbReference type="ChEBI" id="CHEBI:59789"/>
    </ligand>
</feature>
<evidence type="ECO:0000256" key="4">
    <source>
        <dbReference type="ARBA" id="ARBA00048391"/>
    </source>
</evidence>
<evidence type="ECO:0000256" key="5">
    <source>
        <dbReference type="HAMAP-Rule" id="MF_02126"/>
    </source>
</evidence>
<evidence type="ECO:0000313" key="9">
    <source>
        <dbReference type="Proteomes" id="UP000182719"/>
    </source>
</evidence>
<protein>
    <recommendedName>
        <fullName evidence="5">Release factor glutamine methyltransferase</fullName>
        <shortName evidence="5">RF MTase</shortName>
        <ecNumber evidence="5">2.1.1.297</ecNumber>
    </recommendedName>
    <alternativeName>
        <fullName evidence="5">N5-glutamine methyltransferase PrmC</fullName>
    </alternativeName>
    <alternativeName>
        <fullName evidence="5">Protein-(glutamine-N5) MTase PrmC</fullName>
    </alternativeName>
    <alternativeName>
        <fullName evidence="5">Protein-glutamine N-methyltransferase PrmC</fullName>
    </alternativeName>
</protein>
<name>A0A1H8EYK7_STIAU</name>
<comment type="function">
    <text evidence="5">Methylates the class 1 translation termination release factors RF1/PrfA and RF2/PrfB on the glutamine residue of the universally conserved GGQ motif.</text>
</comment>
<dbReference type="InterPro" id="IPR050320">
    <property type="entry name" value="N5-glutamine_MTase"/>
</dbReference>
<gene>
    <name evidence="5" type="primary">prmC</name>
    <name evidence="8" type="ORF">SAMN05444354_13510</name>
</gene>
<sequence>MSSETWTIRKVLTWTAQHFEKRQVDSPRLTAEVLLSHLLNMGRVRLYVDLDRPLSKEELAAYRALIERRMAGEPTQYLTGTKEFYNRPFKVDARVLIPRPETELLVEAALHALPKDAPSRALDVCTGSGCIAISLAAERPQASVTATDLSPGACALARENAEALGVAGRLTLLQGDLFAPLPPDARFALVVSNPPYIASGEIPGLSAEVRREPPLALDGGRDGLDLIRRVIQGARRHLEPGGLLAMEIGETQGAAVKELLQAAGYENARVEKDLERRDRLAFGTHPVATGPRG</sequence>
<keyword evidence="2 5" id="KW-0808">Transferase</keyword>
<feature type="binding site" evidence="5">
    <location>
        <position position="193"/>
    </location>
    <ligand>
        <name>S-adenosyl-L-methionine</name>
        <dbReference type="ChEBI" id="CHEBI:59789"/>
    </ligand>
</feature>
<dbReference type="Gene3D" id="1.10.8.10">
    <property type="entry name" value="DNA helicase RuvA subunit, C-terminal domain"/>
    <property type="match status" value="1"/>
</dbReference>
<keyword evidence="9" id="KW-1185">Reference proteome</keyword>
<dbReference type="InterPro" id="IPR029063">
    <property type="entry name" value="SAM-dependent_MTases_sf"/>
</dbReference>
<dbReference type="Gene3D" id="3.40.50.150">
    <property type="entry name" value="Vaccinia Virus protein VP39"/>
    <property type="match status" value="1"/>
</dbReference>
<dbReference type="Pfam" id="PF17827">
    <property type="entry name" value="PrmC_N"/>
    <property type="match status" value="1"/>
</dbReference>
<dbReference type="SUPFAM" id="SSF53335">
    <property type="entry name" value="S-adenosyl-L-methionine-dependent methyltransferases"/>
    <property type="match status" value="1"/>
</dbReference>
<dbReference type="NCBIfam" id="TIGR00536">
    <property type="entry name" value="hemK_fam"/>
    <property type="match status" value="1"/>
</dbReference>
<dbReference type="PROSITE" id="PS00092">
    <property type="entry name" value="N6_MTASE"/>
    <property type="match status" value="1"/>
</dbReference>
<dbReference type="HAMAP" id="MF_02126">
    <property type="entry name" value="RF_methyltr_PrmC"/>
    <property type="match status" value="1"/>
</dbReference>